<keyword evidence="5 10" id="KW-0547">Nucleotide-binding</keyword>
<evidence type="ECO:0000256" key="7">
    <source>
        <dbReference type="ARBA" id="ARBA00022917"/>
    </source>
</evidence>
<evidence type="ECO:0000313" key="13">
    <source>
        <dbReference type="Proteomes" id="UP000179157"/>
    </source>
</evidence>
<dbReference type="GO" id="GO:0004820">
    <property type="term" value="F:glycine-tRNA ligase activity"/>
    <property type="evidence" value="ECO:0007669"/>
    <property type="project" value="UniProtKB-UniRule"/>
</dbReference>
<dbReference type="GO" id="GO:0005524">
    <property type="term" value="F:ATP binding"/>
    <property type="evidence" value="ECO:0007669"/>
    <property type="project" value="UniProtKB-UniRule"/>
</dbReference>
<proteinExistence type="inferred from homology"/>
<evidence type="ECO:0000313" key="12">
    <source>
        <dbReference type="EMBL" id="OGF55152.1"/>
    </source>
</evidence>
<accession>A0A1F5UVI8</accession>
<keyword evidence="8 10" id="KW-0030">Aminoacyl-tRNA synthetase</keyword>
<comment type="subunit">
    <text evidence="10">Tetramer of two alpha and two beta subunits.</text>
</comment>
<dbReference type="InterPro" id="IPR006194">
    <property type="entry name" value="Gly-tRNA-synth_heterodimer"/>
</dbReference>
<feature type="domain" description="DALR anticodon binding" evidence="11">
    <location>
        <begin position="580"/>
        <end position="669"/>
    </location>
</feature>
<dbReference type="Proteomes" id="UP000179157">
    <property type="component" value="Unassembled WGS sequence"/>
</dbReference>
<dbReference type="GO" id="GO:0006420">
    <property type="term" value="P:arginyl-tRNA aminoacylation"/>
    <property type="evidence" value="ECO:0007669"/>
    <property type="project" value="InterPro"/>
</dbReference>
<protein>
    <recommendedName>
        <fullName evidence="10">Glycine--tRNA ligase beta subunit</fullName>
        <ecNumber evidence="10">6.1.1.14</ecNumber>
    </recommendedName>
    <alternativeName>
        <fullName evidence="10">Glycyl-tRNA synthetase beta subunit</fullName>
        <shortName evidence="10">GlyRS</shortName>
    </alternativeName>
</protein>
<dbReference type="GO" id="GO:0005829">
    <property type="term" value="C:cytosol"/>
    <property type="evidence" value="ECO:0007669"/>
    <property type="project" value="TreeGrafter"/>
</dbReference>
<dbReference type="GO" id="GO:0004814">
    <property type="term" value="F:arginine-tRNA ligase activity"/>
    <property type="evidence" value="ECO:0007669"/>
    <property type="project" value="InterPro"/>
</dbReference>
<name>A0A1F5UVI8_FRAXR</name>
<dbReference type="Pfam" id="PF02092">
    <property type="entry name" value="tRNA_synt_2f"/>
    <property type="match status" value="1"/>
</dbReference>
<evidence type="ECO:0000256" key="4">
    <source>
        <dbReference type="ARBA" id="ARBA00022598"/>
    </source>
</evidence>
<comment type="caution">
    <text evidence="12">The sequence shown here is derived from an EMBL/GenBank/DDBJ whole genome shotgun (WGS) entry which is preliminary data.</text>
</comment>
<evidence type="ECO:0000256" key="9">
    <source>
        <dbReference type="ARBA" id="ARBA00047937"/>
    </source>
</evidence>
<evidence type="ECO:0000256" key="1">
    <source>
        <dbReference type="ARBA" id="ARBA00004496"/>
    </source>
</evidence>
<dbReference type="HAMAP" id="MF_00255">
    <property type="entry name" value="Gly_tRNA_synth_beta"/>
    <property type="match status" value="1"/>
</dbReference>
<dbReference type="InterPro" id="IPR008909">
    <property type="entry name" value="DALR_anticod-bd"/>
</dbReference>
<dbReference type="PRINTS" id="PR01045">
    <property type="entry name" value="TRNASYNTHGB"/>
</dbReference>
<evidence type="ECO:0000256" key="8">
    <source>
        <dbReference type="ARBA" id="ARBA00023146"/>
    </source>
</evidence>
<sequence>MLRDLLLEIGTEELPPRESPRLADQLKAAAEELLKEARLRFQAAAVYYTPRRLVLLVKGLDEGQEEVIREIKGPAKRVGLDAQGQPTQAAFGFCRSHSAQPEDLFVKETEEGEYLYVKKTIPGRSTAELLPEWLPQLIAKLTPSETMRWDNSGIRFIRPIRWLLCIFGEETIHFTYGRTRSDNVTYGHRLIGSAALSVRDVREYFEVIEKSGVILDQLERRSHVEASLKKISQKLKARYALSEELWGEIADNLEHPTPILGQIHEEFLKLPREILQTTLVEHQKFVPFTIGERASPYFVGFRDGGDDHDGTVRRGYERVVKARLTDSKFFFESDRKRTLSDRAQELRSVIYQEKLGSIWDKVERMRAIAAEIAKRLRYSELEEIDRTVRLSKADLLTAMVGEFPNLEGIVGGIYAELENEPSLVSRGIYEHHLPKAAGDPVPESVSGIATSLADKIDTLIGSLLLGEEPTGSRDPYGLRRKANGIIQIALDRELDLDFFQLIGDLEHLYAFLHERKPIPCVEDFLSERLYYELRGDYKVAYDVVDAIIATRDGNFHRVLQKARSLGKIRDEERFQSLVIAFSRASNITRGQKAHGFDPYRFQEEAERELWRAYLKAEGQIKQLLPQRDYEGIIERLIALREPIDRYFDDVLVMAPDALVRQNRLGFLAKIVELFLTVGDLSKIVVEGQPSASKTKNADR</sequence>
<reference evidence="12 13" key="1">
    <citation type="journal article" date="2016" name="Nat. Commun.">
        <title>Thousands of microbial genomes shed light on interconnected biogeochemical processes in an aquifer system.</title>
        <authorList>
            <person name="Anantharaman K."/>
            <person name="Brown C.T."/>
            <person name="Hug L.A."/>
            <person name="Sharon I."/>
            <person name="Castelle C.J."/>
            <person name="Probst A.J."/>
            <person name="Thomas B.C."/>
            <person name="Singh A."/>
            <person name="Wilkins M.J."/>
            <person name="Karaoz U."/>
            <person name="Brodie E.L."/>
            <person name="Williams K.H."/>
            <person name="Hubbard S.S."/>
            <person name="Banfield J.F."/>
        </authorList>
    </citation>
    <scope>NUCLEOTIDE SEQUENCE [LARGE SCALE GENOMIC DNA]</scope>
    <source>
        <strain evidence="13">RBG_16_55_9</strain>
    </source>
</reference>
<keyword evidence="7 10" id="KW-0648">Protein biosynthesis</keyword>
<dbReference type="GO" id="GO:0006426">
    <property type="term" value="P:glycyl-tRNA aminoacylation"/>
    <property type="evidence" value="ECO:0007669"/>
    <property type="project" value="UniProtKB-UniRule"/>
</dbReference>
<dbReference type="PANTHER" id="PTHR30075:SF2">
    <property type="entry name" value="GLYCINE--TRNA LIGASE, CHLOROPLASTIC_MITOCHONDRIAL 2"/>
    <property type="match status" value="1"/>
</dbReference>
<organism evidence="12 13">
    <name type="scientific">Fraserbacteria sp. (strain RBG_16_55_9)</name>
    <dbReference type="NCBI Taxonomy" id="1817864"/>
    <lineage>
        <taxon>Bacteria</taxon>
        <taxon>Candidatus Fraseribacteriota</taxon>
    </lineage>
</organism>
<dbReference type="NCBIfam" id="TIGR00211">
    <property type="entry name" value="glyS"/>
    <property type="match status" value="1"/>
</dbReference>
<dbReference type="Pfam" id="PF05746">
    <property type="entry name" value="DALR_1"/>
    <property type="match status" value="1"/>
</dbReference>
<evidence type="ECO:0000256" key="3">
    <source>
        <dbReference type="ARBA" id="ARBA00022490"/>
    </source>
</evidence>
<dbReference type="PANTHER" id="PTHR30075">
    <property type="entry name" value="GLYCYL-TRNA SYNTHETASE"/>
    <property type="match status" value="1"/>
</dbReference>
<dbReference type="AlphaFoldDB" id="A0A1F5UVI8"/>
<dbReference type="InterPro" id="IPR015944">
    <property type="entry name" value="Gly-tRNA-synth_bsu"/>
</dbReference>
<keyword evidence="4 10" id="KW-0436">Ligase</keyword>
<comment type="subcellular location">
    <subcellularLocation>
        <location evidence="1 10">Cytoplasm</location>
    </subcellularLocation>
</comment>
<dbReference type="EC" id="6.1.1.14" evidence="10"/>
<comment type="similarity">
    <text evidence="2 10">Belongs to the class-II aminoacyl-tRNA synthetase family.</text>
</comment>
<evidence type="ECO:0000256" key="5">
    <source>
        <dbReference type="ARBA" id="ARBA00022741"/>
    </source>
</evidence>
<evidence type="ECO:0000256" key="10">
    <source>
        <dbReference type="HAMAP-Rule" id="MF_00255"/>
    </source>
</evidence>
<dbReference type="PROSITE" id="PS50861">
    <property type="entry name" value="AA_TRNA_LIGASE_II_GLYAB"/>
    <property type="match status" value="1"/>
</dbReference>
<keyword evidence="3 10" id="KW-0963">Cytoplasm</keyword>
<evidence type="ECO:0000256" key="2">
    <source>
        <dbReference type="ARBA" id="ARBA00008226"/>
    </source>
</evidence>
<dbReference type="EMBL" id="MFGX01000062">
    <property type="protein sequence ID" value="OGF55152.1"/>
    <property type="molecule type" value="Genomic_DNA"/>
</dbReference>
<gene>
    <name evidence="10" type="primary">glyS</name>
    <name evidence="12" type="ORF">A2Z21_09930</name>
</gene>
<keyword evidence="6 10" id="KW-0067">ATP-binding</keyword>
<comment type="catalytic activity">
    <reaction evidence="9 10">
        <text>tRNA(Gly) + glycine + ATP = glycyl-tRNA(Gly) + AMP + diphosphate</text>
        <dbReference type="Rhea" id="RHEA:16013"/>
        <dbReference type="Rhea" id="RHEA-COMP:9664"/>
        <dbReference type="Rhea" id="RHEA-COMP:9683"/>
        <dbReference type="ChEBI" id="CHEBI:30616"/>
        <dbReference type="ChEBI" id="CHEBI:33019"/>
        <dbReference type="ChEBI" id="CHEBI:57305"/>
        <dbReference type="ChEBI" id="CHEBI:78442"/>
        <dbReference type="ChEBI" id="CHEBI:78522"/>
        <dbReference type="ChEBI" id="CHEBI:456215"/>
        <dbReference type="EC" id="6.1.1.14"/>
    </reaction>
</comment>
<dbReference type="SUPFAM" id="SSF109604">
    <property type="entry name" value="HD-domain/PDEase-like"/>
    <property type="match status" value="1"/>
</dbReference>
<dbReference type="STRING" id="1817864.A2Z21_09930"/>
<evidence type="ECO:0000259" key="11">
    <source>
        <dbReference type="Pfam" id="PF05746"/>
    </source>
</evidence>
<evidence type="ECO:0000256" key="6">
    <source>
        <dbReference type="ARBA" id="ARBA00022840"/>
    </source>
</evidence>